<sequence>MMILLLLIALPIILIFSLHKTRKTNRPPGPPSLPFIGNLHQLAAVDDLHLYLWRLSKKYGPIMQMKLGSTPLIIISSAKLAKEVLKTQDLAFCSRPRSLSQQKLSYNNIDIIFAPYDHSWRELRKITSIHLFSLKKVQSFRPVREEEVSHFITKISDLASSHQAVNLSEMTVALSSDLICRVAFGKKYDEHGSERRRFDQLLHEVQTISIAFYMSDYFPALWWVDRLTGMIKKVDAVCEKLDLFYQELIDEHLDPSRARTLDVQDDILDILIKLKEEHMFDFTWDHIKALLMDIFIAGADTSSSAIVWIMTVLIKAPNVMKKLQEEIRNFIGEKGKVDEDDLPKLPYLKAVITEVFRLYPVAPLLVPRETMEKCIVDGYEIQPKTIVYVSAWAVGRDPEYWENPNEFMPERFLNNNIDIRGQDFGLIPFGSGRRICPGMPMGLATVELGLANMLYSFDWELPDGIRAEDVDTDPAPGIAVQKKNPLVLLPKKYVV</sequence>
<dbReference type="Pfam" id="PF00067">
    <property type="entry name" value="p450"/>
    <property type="match status" value="1"/>
</dbReference>
<evidence type="ECO:0000256" key="7">
    <source>
        <dbReference type="ARBA" id="ARBA00022989"/>
    </source>
</evidence>
<dbReference type="InterPro" id="IPR017972">
    <property type="entry name" value="Cyt_P450_CS"/>
</dbReference>
<protein>
    <recommendedName>
        <fullName evidence="17">Cytochrome P450</fullName>
    </recommendedName>
</protein>
<comment type="caution">
    <text evidence="15">The sequence shown here is derived from an EMBL/GenBank/DDBJ whole genome shotgun (WGS) entry which is preliminary data.</text>
</comment>
<proteinExistence type="inferred from homology"/>
<dbReference type="SUPFAM" id="SSF48264">
    <property type="entry name" value="Cytochrome P450"/>
    <property type="match status" value="1"/>
</dbReference>
<gene>
    <name evidence="15" type="ORF">C2S53_012321</name>
</gene>
<feature type="signal peptide" evidence="14">
    <location>
        <begin position="1"/>
        <end position="17"/>
    </location>
</feature>
<evidence type="ECO:0000256" key="1">
    <source>
        <dbReference type="ARBA" id="ARBA00001971"/>
    </source>
</evidence>
<dbReference type="GO" id="GO:0020037">
    <property type="term" value="F:heme binding"/>
    <property type="evidence" value="ECO:0007669"/>
    <property type="project" value="InterPro"/>
</dbReference>
<evidence type="ECO:0000256" key="11">
    <source>
        <dbReference type="ARBA" id="ARBA00023136"/>
    </source>
</evidence>
<dbReference type="GO" id="GO:0004497">
    <property type="term" value="F:monooxygenase activity"/>
    <property type="evidence" value="ECO:0007669"/>
    <property type="project" value="UniProtKB-KW"/>
</dbReference>
<keyword evidence="4 12" id="KW-0349">Heme</keyword>
<keyword evidence="7" id="KW-1133">Transmembrane helix</keyword>
<evidence type="ECO:0000256" key="6">
    <source>
        <dbReference type="ARBA" id="ARBA00022723"/>
    </source>
</evidence>
<dbReference type="Proteomes" id="UP001190926">
    <property type="component" value="Unassembled WGS sequence"/>
</dbReference>
<dbReference type="PROSITE" id="PS00086">
    <property type="entry name" value="CYTOCHROME_P450"/>
    <property type="match status" value="1"/>
</dbReference>
<comment type="similarity">
    <text evidence="3 13">Belongs to the cytochrome P450 family.</text>
</comment>
<keyword evidence="8 13" id="KW-0560">Oxidoreductase</keyword>
<dbReference type="InterPro" id="IPR036396">
    <property type="entry name" value="Cyt_P450_sf"/>
</dbReference>
<name>A0AAD4IXW7_PERFH</name>
<dbReference type="PRINTS" id="PR00463">
    <property type="entry name" value="EP450I"/>
</dbReference>
<comment type="subcellular location">
    <subcellularLocation>
        <location evidence="2">Membrane</location>
        <topology evidence="2">Single-pass membrane protein</topology>
    </subcellularLocation>
</comment>
<evidence type="ECO:0000313" key="15">
    <source>
        <dbReference type="EMBL" id="KAH6823559.1"/>
    </source>
</evidence>
<keyword evidence="10 13" id="KW-0503">Monooxygenase</keyword>
<dbReference type="PRINTS" id="PR00385">
    <property type="entry name" value="P450"/>
</dbReference>
<reference evidence="15 16" key="1">
    <citation type="journal article" date="2021" name="Nat. Commun.">
        <title>Incipient diploidization of the medicinal plant Perilla within 10,000 years.</title>
        <authorList>
            <person name="Zhang Y."/>
            <person name="Shen Q."/>
            <person name="Leng L."/>
            <person name="Zhang D."/>
            <person name="Chen S."/>
            <person name="Shi Y."/>
            <person name="Ning Z."/>
            <person name="Chen S."/>
        </authorList>
    </citation>
    <scope>NUCLEOTIDE SEQUENCE [LARGE SCALE GENOMIC DNA]</scope>
    <source>
        <strain evidence="16">cv. PC099</strain>
    </source>
</reference>
<evidence type="ECO:0000256" key="4">
    <source>
        <dbReference type="ARBA" id="ARBA00022617"/>
    </source>
</evidence>
<evidence type="ECO:0000256" key="9">
    <source>
        <dbReference type="ARBA" id="ARBA00023004"/>
    </source>
</evidence>
<organism evidence="15 16">
    <name type="scientific">Perilla frutescens var. hirtella</name>
    <name type="common">Perilla citriodora</name>
    <name type="synonym">Perilla setoyensis</name>
    <dbReference type="NCBI Taxonomy" id="608512"/>
    <lineage>
        <taxon>Eukaryota</taxon>
        <taxon>Viridiplantae</taxon>
        <taxon>Streptophyta</taxon>
        <taxon>Embryophyta</taxon>
        <taxon>Tracheophyta</taxon>
        <taxon>Spermatophyta</taxon>
        <taxon>Magnoliopsida</taxon>
        <taxon>eudicotyledons</taxon>
        <taxon>Gunneridae</taxon>
        <taxon>Pentapetalae</taxon>
        <taxon>asterids</taxon>
        <taxon>lamiids</taxon>
        <taxon>Lamiales</taxon>
        <taxon>Lamiaceae</taxon>
        <taxon>Nepetoideae</taxon>
        <taxon>Elsholtzieae</taxon>
        <taxon>Perilla</taxon>
    </lineage>
</organism>
<evidence type="ECO:0000256" key="2">
    <source>
        <dbReference type="ARBA" id="ARBA00004167"/>
    </source>
</evidence>
<dbReference type="EMBL" id="SDAM02000779">
    <property type="protein sequence ID" value="KAH6823559.1"/>
    <property type="molecule type" value="Genomic_DNA"/>
</dbReference>
<dbReference type="InterPro" id="IPR001128">
    <property type="entry name" value="Cyt_P450"/>
</dbReference>
<dbReference type="GO" id="GO:0005506">
    <property type="term" value="F:iron ion binding"/>
    <property type="evidence" value="ECO:0007669"/>
    <property type="project" value="InterPro"/>
</dbReference>
<dbReference type="FunFam" id="1.10.630.10:FF:000011">
    <property type="entry name" value="Cytochrome P450 83B1"/>
    <property type="match status" value="1"/>
</dbReference>
<dbReference type="Gene3D" id="1.10.630.10">
    <property type="entry name" value="Cytochrome P450"/>
    <property type="match status" value="1"/>
</dbReference>
<keyword evidence="16" id="KW-1185">Reference proteome</keyword>
<dbReference type="AlphaFoldDB" id="A0AAD4IXW7"/>
<evidence type="ECO:0000256" key="14">
    <source>
        <dbReference type="SAM" id="SignalP"/>
    </source>
</evidence>
<feature type="binding site" description="axial binding residue" evidence="12">
    <location>
        <position position="436"/>
    </location>
    <ligand>
        <name>heme</name>
        <dbReference type="ChEBI" id="CHEBI:30413"/>
    </ligand>
    <ligandPart>
        <name>Fe</name>
        <dbReference type="ChEBI" id="CHEBI:18248"/>
    </ligandPart>
</feature>
<evidence type="ECO:0000256" key="8">
    <source>
        <dbReference type="ARBA" id="ARBA00023002"/>
    </source>
</evidence>
<evidence type="ECO:0000256" key="5">
    <source>
        <dbReference type="ARBA" id="ARBA00022692"/>
    </source>
</evidence>
<dbReference type="PANTHER" id="PTHR47955">
    <property type="entry name" value="CYTOCHROME P450 FAMILY 71 PROTEIN"/>
    <property type="match status" value="1"/>
</dbReference>
<evidence type="ECO:0000313" key="16">
    <source>
        <dbReference type="Proteomes" id="UP001190926"/>
    </source>
</evidence>
<comment type="cofactor">
    <cofactor evidence="1 12">
        <name>heme</name>
        <dbReference type="ChEBI" id="CHEBI:30413"/>
    </cofactor>
</comment>
<evidence type="ECO:0000256" key="3">
    <source>
        <dbReference type="ARBA" id="ARBA00010617"/>
    </source>
</evidence>
<keyword evidence="5" id="KW-0812">Transmembrane</keyword>
<dbReference type="GO" id="GO:0016705">
    <property type="term" value="F:oxidoreductase activity, acting on paired donors, with incorporation or reduction of molecular oxygen"/>
    <property type="evidence" value="ECO:0007669"/>
    <property type="project" value="InterPro"/>
</dbReference>
<keyword evidence="6 12" id="KW-0479">Metal-binding</keyword>
<keyword evidence="9 12" id="KW-0408">Iron</keyword>
<dbReference type="InterPro" id="IPR002401">
    <property type="entry name" value="Cyt_P450_E_grp-I"/>
</dbReference>
<evidence type="ECO:0000256" key="12">
    <source>
        <dbReference type="PIRSR" id="PIRSR602401-1"/>
    </source>
</evidence>
<dbReference type="CDD" id="cd11072">
    <property type="entry name" value="CYP71-like"/>
    <property type="match status" value="1"/>
</dbReference>
<keyword evidence="14" id="KW-0732">Signal</keyword>
<evidence type="ECO:0000256" key="13">
    <source>
        <dbReference type="RuleBase" id="RU000461"/>
    </source>
</evidence>
<accession>A0AAD4IXW7</accession>
<evidence type="ECO:0008006" key="17">
    <source>
        <dbReference type="Google" id="ProtNLM"/>
    </source>
</evidence>
<feature type="chain" id="PRO_5042245105" description="Cytochrome P450" evidence="14">
    <location>
        <begin position="18"/>
        <end position="495"/>
    </location>
</feature>
<dbReference type="GO" id="GO:0016020">
    <property type="term" value="C:membrane"/>
    <property type="evidence" value="ECO:0007669"/>
    <property type="project" value="UniProtKB-SubCell"/>
</dbReference>
<dbReference type="PANTHER" id="PTHR47955:SF22">
    <property type="entry name" value="CYTOCHROME P450 83B1-LIKE"/>
    <property type="match status" value="1"/>
</dbReference>
<evidence type="ECO:0000256" key="10">
    <source>
        <dbReference type="ARBA" id="ARBA00023033"/>
    </source>
</evidence>
<keyword evidence="11" id="KW-0472">Membrane</keyword>